<evidence type="ECO:0000256" key="1">
    <source>
        <dbReference type="ARBA" id="ARBA00022737"/>
    </source>
</evidence>
<evidence type="ECO:0000313" key="4">
    <source>
        <dbReference type="Proteomes" id="UP000187406"/>
    </source>
</evidence>
<gene>
    <name evidence="3" type="ORF">CFOL_v3_12374</name>
</gene>
<dbReference type="GO" id="GO:0003723">
    <property type="term" value="F:RNA binding"/>
    <property type="evidence" value="ECO:0007669"/>
    <property type="project" value="InterPro"/>
</dbReference>
<dbReference type="SUPFAM" id="SSF48452">
    <property type="entry name" value="TPR-like"/>
    <property type="match status" value="1"/>
</dbReference>
<dbReference type="Pfam" id="PF20431">
    <property type="entry name" value="E_motif"/>
    <property type="match status" value="1"/>
</dbReference>
<reference evidence="4" key="1">
    <citation type="submission" date="2016-04" db="EMBL/GenBank/DDBJ databases">
        <title>Cephalotus genome sequencing.</title>
        <authorList>
            <person name="Fukushima K."/>
            <person name="Hasebe M."/>
            <person name="Fang X."/>
        </authorList>
    </citation>
    <scope>NUCLEOTIDE SEQUENCE [LARGE SCALE GENOMIC DNA]</scope>
    <source>
        <strain evidence="4">cv. St1</strain>
    </source>
</reference>
<proteinExistence type="predicted"/>
<sequence>MYGKCGSLKDARKVFDDMPQRNVVSWTSLIAGYSQSGQEDDAIKFYFEMLQSGQMPDQFTFGSTIKACCGLGNVALGRQLHAHVIKSEFGSHPIPQNALIAMYVKFDQIDNAWDVFSRVAAKDLISWGSMIAGFSQLGYELEALHLFKEMLCQGAYEPNEFIFGSAFSACSSLLQPEYGRQIHGICIKFGLGRDKFAGCSLCDLYARCGFLLSARTAFYQIEIPDLASWNAIVAGLANNGEINEALSLFSQFRHLGLVPDDNTLRSLLCACTSPLTLPQGMQVHSYIIKLGFTSNVPVCNALVTMYAKCSDLSNAFNVFQEMISIADLVSWNAILTACKQHNQAEEIFRLLNLMLVSQQKLNHITLSNIFGACTEIASLEMGNQVHSYAIKTGLVLDVPVMNGLIDLYTKCGSLVSAQKLFDSMENPDVVSWSSLIMGYAQFGHGEEALELFRKMKTFGVKPNQVTFVGVLNACSHVGLVEEGWQLYQTMKTEHGIDPTTEHCSCVVDLLARAGHINEAEDFINQLNFDPDVVVWKTLLAACKTCGNVEIGKRAAEKILKIDPSNSAAHVLLCNLYASSGSWGDVAQLRSFMKKRSVKKIPGQSWIEVKDRIHVFFADDSMHPERDQIYAILEKLWLQILDDG</sequence>
<comment type="caution">
    <text evidence="3">The sequence shown here is derived from an EMBL/GenBank/DDBJ whole genome shotgun (WGS) entry which is preliminary data.</text>
</comment>
<dbReference type="InParanoid" id="A0A1Q3BLI5"/>
<dbReference type="Gene3D" id="1.25.40.10">
    <property type="entry name" value="Tetratricopeptide repeat domain"/>
    <property type="match status" value="5"/>
</dbReference>
<dbReference type="GO" id="GO:0009451">
    <property type="term" value="P:RNA modification"/>
    <property type="evidence" value="ECO:0007669"/>
    <property type="project" value="InterPro"/>
</dbReference>
<protein>
    <submittedName>
        <fullName evidence="3">PPR domain-containing protein/PPR_2 domain-containing protein</fullName>
    </submittedName>
</protein>
<keyword evidence="4" id="KW-1185">Reference proteome</keyword>
<dbReference type="NCBIfam" id="TIGR00756">
    <property type="entry name" value="PPR"/>
    <property type="match status" value="5"/>
</dbReference>
<dbReference type="FunCoup" id="A0A1Q3BLI5">
    <property type="interactions" value="193"/>
</dbReference>
<dbReference type="Proteomes" id="UP000187406">
    <property type="component" value="Unassembled WGS sequence"/>
</dbReference>
<keyword evidence="1" id="KW-0677">Repeat</keyword>
<dbReference type="EMBL" id="BDDD01000666">
    <property type="protein sequence ID" value="GAV68871.1"/>
    <property type="molecule type" value="Genomic_DNA"/>
</dbReference>
<dbReference type="Pfam" id="PF13041">
    <property type="entry name" value="PPR_2"/>
    <property type="match status" value="3"/>
</dbReference>
<dbReference type="InterPro" id="IPR002885">
    <property type="entry name" value="PPR_rpt"/>
</dbReference>
<dbReference type="STRING" id="3775.A0A1Q3BLI5"/>
<feature type="repeat" description="PPR" evidence="2">
    <location>
        <begin position="22"/>
        <end position="56"/>
    </location>
</feature>
<feature type="repeat" description="PPR" evidence="2">
    <location>
        <begin position="123"/>
        <end position="157"/>
    </location>
</feature>
<feature type="repeat" description="PPR" evidence="2">
    <location>
        <begin position="428"/>
        <end position="462"/>
    </location>
</feature>
<organism evidence="3 4">
    <name type="scientific">Cephalotus follicularis</name>
    <name type="common">Albany pitcher plant</name>
    <dbReference type="NCBI Taxonomy" id="3775"/>
    <lineage>
        <taxon>Eukaryota</taxon>
        <taxon>Viridiplantae</taxon>
        <taxon>Streptophyta</taxon>
        <taxon>Embryophyta</taxon>
        <taxon>Tracheophyta</taxon>
        <taxon>Spermatophyta</taxon>
        <taxon>Magnoliopsida</taxon>
        <taxon>eudicotyledons</taxon>
        <taxon>Gunneridae</taxon>
        <taxon>Pentapetalae</taxon>
        <taxon>rosids</taxon>
        <taxon>fabids</taxon>
        <taxon>Oxalidales</taxon>
        <taxon>Cephalotaceae</taxon>
        <taxon>Cephalotus</taxon>
    </lineage>
</organism>
<dbReference type="OrthoDB" id="185373at2759"/>
<dbReference type="InterPro" id="IPR046848">
    <property type="entry name" value="E_motif"/>
</dbReference>
<dbReference type="FunFam" id="1.25.40.10:FF:000366">
    <property type="entry name" value="Pentatricopeptide (PPR) repeat-containing protein"/>
    <property type="match status" value="1"/>
</dbReference>
<dbReference type="FunFam" id="1.25.40.10:FF:000694">
    <property type="entry name" value="Pentatricopeptide repeat-containing protein At3g50420"/>
    <property type="match status" value="1"/>
</dbReference>
<dbReference type="Pfam" id="PF01535">
    <property type="entry name" value="PPR"/>
    <property type="match status" value="4"/>
</dbReference>
<name>A0A1Q3BLI5_CEPFO</name>
<dbReference type="PROSITE" id="PS51375">
    <property type="entry name" value="PPR"/>
    <property type="match status" value="4"/>
</dbReference>
<dbReference type="InterPro" id="IPR046960">
    <property type="entry name" value="PPR_At4g14850-like_plant"/>
</dbReference>
<evidence type="ECO:0000256" key="2">
    <source>
        <dbReference type="PROSITE-ProRule" id="PRU00708"/>
    </source>
</evidence>
<evidence type="ECO:0000313" key="3">
    <source>
        <dbReference type="EMBL" id="GAV68871.1"/>
    </source>
</evidence>
<dbReference type="FunFam" id="1.25.40.10:FF:000689">
    <property type="entry name" value="Tetratricopeptide repeat (TPR)-like superfamily protein"/>
    <property type="match status" value="1"/>
</dbReference>
<feature type="repeat" description="PPR" evidence="2">
    <location>
        <begin position="225"/>
        <end position="259"/>
    </location>
</feature>
<dbReference type="PANTHER" id="PTHR47926">
    <property type="entry name" value="PENTATRICOPEPTIDE REPEAT-CONTAINING PROTEIN"/>
    <property type="match status" value="1"/>
</dbReference>
<dbReference type="InterPro" id="IPR011990">
    <property type="entry name" value="TPR-like_helical_dom_sf"/>
</dbReference>
<dbReference type="AlphaFoldDB" id="A0A1Q3BLI5"/>
<dbReference type="FunFam" id="1.25.40.10:FF:000031">
    <property type="entry name" value="Pentatricopeptide repeat-containing protein mitochondrial"/>
    <property type="match status" value="1"/>
</dbReference>
<dbReference type="PANTHER" id="PTHR47926:SF420">
    <property type="entry name" value="REPEAT-CONTAINING PROTEIN, PUTATIVE-RELATED"/>
    <property type="match status" value="1"/>
</dbReference>
<accession>A0A1Q3BLI5</accession>